<evidence type="ECO:0000256" key="1">
    <source>
        <dbReference type="ARBA" id="ARBA00022723"/>
    </source>
</evidence>
<dbReference type="RefSeq" id="XP_029231980.1">
    <property type="nucleotide sequence ID" value="XM_029367947.1"/>
</dbReference>
<dbReference type="Gene3D" id="3.40.50.1820">
    <property type="entry name" value="alpha/beta hydrolase"/>
    <property type="match status" value="1"/>
</dbReference>
<comment type="caution">
    <text evidence="6">The sequence shown here is derived from an EMBL/GenBank/DDBJ whole genome shotgun (WGS) entry which is preliminary data.</text>
</comment>
<dbReference type="InterPro" id="IPR051218">
    <property type="entry name" value="Sec_MonoDiacylglyc_Lipase"/>
</dbReference>
<evidence type="ECO:0000313" key="6">
    <source>
        <dbReference type="EMBL" id="RNF26774.1"/>
    </source>
</evidence>
<evidence type="ECO:0000313" key="7">
    <source>
        <dbReference type="Proteomes" id="UP000284403"/>
    </source>
</evidence>
<evidence type="ECO:0000256" key="4">
    <source>
        <dbReference type="PROSITE-ProRule" id="PRU00091"/>
    </source>
</evidence>
<dbReference type="GeneID" id="40314620"/>
<dbReference type="SUPFAM" id="SSF57903">
    <property type="entry name" value="FYVE/PHD zinc finger"/>
    <property type="match status" value="1"/>
</dbReference>
<evidence type="ECO:0000256" key="2">
    <source>
        <dbReference type="ARBA" id="ARBA00022771"/>
    </source>
</evidence>
<reference evidence="6 7" key="1">
    <citation type="journal article" date="2018" name="BMC Genomics">
        <title>Genomic comparison of Trypanosoma conorhini and Trypanosoma rangeli to Trypanosoma cruzi strains of high and low virulence.</title>
        <authorList>
            <person name="Bradwell K.R."/>
            <person name="Koparde V.N."/>
            <person name="Matveyev A.V."/>
            <person name="Serrano M.G."/>
            <person name="Alves J.M."/>
            <person name="Parikh H."/>
            <person name="Huang B."/>
            <person name="Lee V."/>
            <person name="Espinosa-Alvarez O."/>
            <person name="Ortiz P.A."/>
            <person name="Costa-Martins A.G."/>
            <person name="Teixeira M.M."/>
            <person name="Buck G.A."/>
        </authorList>
    </citation>
    <scope>NUCLEOTIDE SEQUENCE [LARGE SCALE GENOMIC DNA]</scope>
    <source>
        <strain evidence="6 7">025E</strain>
    </source>
</reference>
<gene>
    <name evidence="6" type="ORF">Tco025E_01009</name>
</gene>
<organism evidence="6 7">
    <name type="scientific">Trypanosoma conorhini</name>
    <dbReference type="NCBI Taxonomy" id="83891"/>
    <lineage>
        <taxon>Eukaryota</taxon>
        <taxon>Discoba</taxon>
        <taxon>Euglenozoa</taxon>
        <taxon>Kinetoplastea</taxon>
        <taxon>Metakinetoplastina</taxon>
        <taxon>Trypanosomatida</taxon>
        <taxon>Trypanosomatidae</taxon>
        <taxon>Trypanosoma</taxon>
    </lineage>
</organism>
<dbReference type="SUPFAM" id="SSF53474">
    <property type="entry name" value="alpha/beta-Hydrolases"/>
    <property type="match status" value="1"/>
</dbReference>
<dbReference type="InterPro" id="IPR017455">
    <property type="entry name" value="Znf_FYVE-rel"/>
</dbReference>
<dbReference type="CDD" id="cd00519">
    <property type="entry name" value="Lipase_3"/>
    <property type="match status" value="1"/>
</dbReference>
<dbReference type="Pfam" id="PF01764">
    <property type="entry name" value="Lipase_3"/>
    <property type="match status" value="1"/>
</dbReference>
<dbReference type="EMBL" id="MKKU01000028">
    <property type="protein sequence ID" value="RNF26774.1"/>
    <property type="molecule type" value="Genomic_DNA"/>
</dbReference>
<dbReference type="InterPro" id="IPR002921">
    <property type="entry name" value="Fungal_lipase-type"/>
</dbReference>
<feature type="domain" description="FYVE-type" evidence="5">
    <location>
        <begin position="48"/>
        <end position="102"/>
    </location>
</feature>
<keyword evidence="3" id="KW-0862">Zinc</keyword>
<dbReference type="PROSITE" id="PS50178">
    <property type="entry name" value="ZF_FYVE"/>
    <property type="match status" value="1"/>
</dbReference>
<dbReference type="OrthoDB" id="438440at2759"/>
<dbReference type="InterPro" id="IPR011011">
    <property type="entry name" value="Znf_FYVE_PHD"/>
</dbReference>
<dbReference type="Proteomes" id="UP000284403">
    <property type="component" value="Unassembled WGS sequence"/>
</dbReference>
<proteinExistence type="predicted"/>
<dbReference type="GO" id="GO:0008270">
    <property type="term" value="F:zinc ion binding"/>
    <property type="evidence" value="ECO:0007669"/>
    <property type="project" value="UniProtKB-KW"/>
</dbReference>
<sequence length="578" mass="66164">MAQPQWERNILVREYHYTHTQPQWSDGSPVVSRFPLALARTCASCKQRKEACKCRVCFNCQKNMLVRRHHCRKCWQAVCQECRERQRYVHMLGEPMKVCNRCALPRGILILSRAKGHEHLWGLYVLQRATEMPNVCITPSCRTPTYHRACPECGLPTITTRLHEERVIRVDARASVRVSDSVKYLEVREFVLRCATVDKYAAEEVERSFRLWFPRFQEVFAFPKLNSAVEAQHLLLSVVASAAAYEYDSCPNLFMSHSDLPYSRLLKLLRSTSRYSVFEAPGKIKFISFPGTHNYRTFAVNMRCGRIRRQVWSRLIDGLTASSGANGEYQRVCGGVHLVWEASLHQGFAREADEAALPIEQLVKDVRQNGYRLVLSGHSLGGAVAQLVAIRMLREYPGVFKDNLKCVSIGAPLVGNYQLAQCVERCGWLSNFHHLVYRSDIVPRLLCVDQMTRDFADQFIKGLLELPSSLRRWLKPTSDAKAAPLKDLDTIDAEIKKGEDPVEVERTPLPTTDHRAHRMYACFGRYHFLNHGGLRYFSTDDSEVAFHHLKDGCGSDNNLLDHSLASYNRAIFLQLHFS</sequence>
<dbReference type="InterPro" id="IPR029058">
    <property type="entry name" value="AB_hydrolase_fold"/>
</dbReference>
<evidence type="ECO:0000259" key="5">
    <source>
        <dbReference type="PROSITE" id="PS50178"/>
    </source>
</evidence>
<accession>A0A3R7LL08</accession>
<evidence type="ECO:0000256" key="3">
    <source>
        <dbReference type="ARBA" id="ARBA00022833"/>
    </source>
</evidence>
<dbReference type="GO" id="GO:0006629">
    <property type="term" value="P:lipid metabolic process"/>
    <property type="evidence" value="ECO:0007669"/>
    <property type="project" value="InterPro"/>
</dbReference>
<dbReference type="AlphaFoldDB" id="A0A3R7LL08"/>
<keyword evidence="1" id="KW-0479">Metal-binding</keyword>
<dbReference type="PANTHER" id="PTHR45856">
    <property type="entry name" value="ALPHA/BETA-HYDROLASES SUPERFAMILY PROTEIN"/>
    <property type="match status" value="1"/>
</dbReference>
<dbReference type="PANTHER" id="PTHR45856:SF25">
    <property type="entry name" value="FUNGAL LIPASE-LIKE DOMAIN-CONTAINING PROTEIN"/>
    <property type="match status" value="1"/>
</dbReference>
<keyword evidence="2 4" id="KW-0863">Zinc-finger</keyword>
<keyword evidence="7" id="KW-1185">Reference proteome</keyword>
<protein>
    <submittedName>
        <fullName evidence="6">Putative class 3 lipase</fullName>
    </submittedName>
</protein>
<name>A0A3R7LL08_9TRYP</name>